<reference evidence="2 3" key="1">
    <citation type="submission" date="2022-12" db="EMBL/GenBank/DDBJ databases">
        <title>Chromosome-level genome of Tegillarca granosa.</title>
        <authorList>
            <person name="Kim J."/>
        </authorList>
    </citation>
    <scope>NUCLEOTIDE SEQUENCE [LARGE SCALE GENOMIC DNA]</scope>
    <source>
        <strain evidence="2">Teg-2019</strain>
        <tissue evidence="2">Adductor muscle</tissue>
    </source>
</reference>
<dbReference type="EMBL" id="JARBDR010000440">
    <property type="protein sequence ID" value="KAJ8312777.1"/>
    <property type="molecule type" value="Genomic_DNA"/>
</dbReference>
<evidence type="ECO:0000313" key="3">
    <source>
        <dbReference type="Proteomes" id="UP001217089"/>
    </source>
</evidence>
<proteinExistence type="predicted"/>
<evidence type="ECO:0000256" key="1">
    <source>
        <dbReference type="SAM" id="Coils"/>
    </source>
</evidence>
<protein>
    <submittedName>
        <fullName evidence="2">Uncharacterized protein</fullName>
    </submittedName>
</protein>
<comment type="caution">
    <text evidence="2">The sequence shown here is derived from an EMBL/GenBank/DDBJ whole genome shotgun (WGS) entry which is preliminary data.</text>
</comment>
<gene>
    <name evidence="2" type="ORF">KUTeg_010150</name>
</gene>
<feature type="coiled-coil region" evidence="1">
    <location>
        <begin position="7"/>
        <end position="41"/>
    </location>
</feature>
<keyword evidence="1" id="KW-0175">Coiled coil</keyword>
<name>A0ABQ9FAA8_TEGGR</name>
<accession>A0ABQ9FAA8</accession>
<sequence length="112" mass="13735">MFEALEKNDLSQLNKMHKETLQNLQERRVRYENRATILEQCHASLDNNLKHFTDLQTCIELVRIKRQLTEHEQYMVSVADTVDQRYQYKLPYHRPSVTWHHIYNVWRYNAMQ</sequence>
<evidence type="ECO:0000313" key="2">
    <source>
        <dbReference type="EMBL" id="KAJ8312777.1"/>
    </source>
</evidence>
<dbReference type="Proteomes" id="UP001217089">
    <property type="component" value="Unassembled WGS sequence"/>
</dbReference>
<keyword evidence="3" id="KW-1185">Reference proteome</keyword>
<organism evidence="2 3">
    <name type="scientific">Tegillarca granosa</name>
    <name type="common">Malaysian cockle</name>
    <name type="synonym">Anadara granosa</name>
    <dbReference type="NCBI Taxonomy" id="220873"/>
    <lineage>
        <taxon>Eukaryota</taxon>
        <taxon>Metazoa</taxon>
        <taxon>Spiralia</taxon>
        <taxon>Lophotrochozoa</taxon>
        <taxon>Mollusca</taxon>
        <taxon>Bivalvia</taxon>
        <taxon>Autobranchia</taxon>
        <taxon>Pteriomorphia</taxon>
        <taxon>Arcoida</taxon>
        <taxon>Arcoidea</taxon>
        <taxon>Arcidae</taxon>
        <taxon>Tegillarca</taxon>
    </lineage>
</organism>